<evidence type="ECO:0000256" key="2">
    <source>
        <dbReference type="ARBA" id="ARBA00044677"/>
    </source>
</evidence>
<name>A0AAW1SMN5_9CHLO</name>
<proteinExistence type="predicted"/>
<dbReference type="GO" id="GO:0031297">
    <property type="term" value="P:replication fork processing"/>
    <property type="evidence" value="ECO:0007669"/>
    <property type="project" value="TreeGrafter"/>
</dbReference>
<dbReference type="GO" id="GO:0009411">
    <property type="term" value="P:response to UV"/>
    <property type="evidence" value="ECO:0007669"/>
    <property type="project" value="TreeGrafter"/>
</dbReference>
<accession>A0AAW1SMN5</accession>
<dbReference type="GO" id="GO:0003682">
    <property type="term" value="F:chromatin binding"/>
    <property type="evidence" value="ECO:0007669"/>
    <property type="project" value="TreeGrafter"/>
</dbReference>
<dbReference type="GO" id="GO:0005759">
    <property type="term" value="C:mitochondrial matrix"/>
    <property type="evidence" value="ECO:0007669"/>
    <property type="project" value="TreeGrafter"/>
</dbReference>
<organism evidence="5 6">
    <name type="scientific">Apatococcus fuscideae</name>
    <dbReference type="NCBI Taxonomy" id="2026836"/>
    <lineage>
        <taxon>Eukaryota</taxon>
        <taxon>Viridiplantae</taxon>
        <taxon>Chlorophyta</taxon>
        <taxon>core chlorophytes</taxon>
        <taxon>Trebouxiophyceae</taxon>
        <taxon>Chlorellales</taxon>
        <taxon>Chlorellaceae</taxon>
        <taxon>Apatococcus</taxon>
    </lineage>
</organism>
<dbReference type="Proteomes" id="UP001485043">
    <property type="component" value="Unassembled WGS sequence"/>
</dbReference>
<dbReference type="PANTHER" id="PTHR31399">
    <property type="entry name" value="DNA-DIRECTED PRIMASE / POLYMERASE PROTEIN"/>
    <property type="match status" value="1"/>
</dbReference>
<comment type="caution">
    <text evidence="5">The sequence shown here is derived from an EMBL/GenBank/DDBJ whole genome shotgun (WGS) entry which is preliminary data.</text>
</comment>
<dbReference type="GO" id="GO:0003887">
    <property type="term" value="F:DNA-directed DNA polymerase activity"/>
    <property type="evidence" value="ECO:0007669"/>
    <property type="project" value="UniProtKB-EC"/>
</dbReference>
<dbReference type="PANTHER" id="PTHR31399:SF0">
    <property type="entry name" value="DNA-DIRECTED PRIMASE_POLYMERASE PROTEIN"/>
    <property type="match status" value="1"/>
</dbReference>
<comment type="catalytic activity">
    <reaction evidence="4">
        <text>DNA(n) + a 2'-deoxyribonucleoside 5'-triphosphate = DNA(n+1) + diphosphate</text>
        <dbReference type="Rhea" id="RHEA:22508"/>
        <dbReference type="Rhea" id="RHEA-COMP:17339"/>
        <dbReference type="Rhea" id="RHEA-COMP:17340"/>
        <dbReference type="ChEBI" id="CHEBI:33019"/>
        <dbReference type="ChEBI" id="CHEBI:61560"/>
        <dbReference type="ChEBI" id="CHEBI:173112"/>
        <dbReference type="EC" id="2.7.7.7"/>
    </reaction>
    <physiologicalReaction direction="left-to-right" evidence="4">
        <dbReference type="Rhea" id="RHEA:22509"/>
    </physiologicalReaction>
</comment>
<dbReference type="GO" id="GO:0006264">
    <property type="term" value="P:mitochondrial DNA replication"/>
    <property type="evidence" value="ECO:0007669"/>
    <property type="project" value="TreeGrafter"/>
</dbReference>
<dbReference type="EMBL" id="JALJOV010001435">
    <property type="protein sequence ID" value="KAK9847912.1"/>
    <property type="molecule type" value="Genomic_DNA"/>
</dbReference>
<keyword evidence="6" id="KW-1185">Reference proteome</keyword>
<evidence type="ECO:0000256" key="4">
    <source>
        <dbReference type="ARBA" id="ARBA00047303"/>
    </source>
</evidence>
<dbReference type="Pfam" id="PF03121">
    <property type="entry name" value="Herpes_UL52"/>
    <property type="match status" value="1"/>
</dbReference>
<evidence type="ECO:0000256" key="3">
    <source>
        <dbReference type="ARBA" id="ARBA00044768"/>
    </source>
</evidence>
<dbReference type="InterPro" id="IPR044917">
    <property type="entry name" value="PRIMPOL"/>
</dbReference>
<reference evidence="5 6" key="1">
    <citation type="journal article" date="2024" name="Nat. Commun.">
        <title>Phylogenomics reveals the evolutionary origins of lichenization in chlorophyte algae.</title>
        <authorList>
            <person name="Puginier C."/>
            <person name="Libourel C."/>
            <person name="Otte J."/>
            <person name="Skaloud P."/>
            <person name="Haon M."/>
            <person name="Grisel S."/>
            <person name="Petersen M."/>
            <person name="Berrin J.G."/>
            <person name="Delaux P.M."/>
            <person name="Dal Grande F."/>
            <person name="Keller J."/>
        </authorList>
    </citation>
    <scope>NUCLEOTIDE SEQUENCE [LARGE SCALE GENOMIC DNA]</scope>
    <source>
        <strain evidence="5 6">SAG 2523</strain>
    </source>
</reference>
<protein>
    <recommendedName>
        <fullName evidence="1">DNA-directed primase/polymerase protein</fullName>
        <ecNumber evidence="3">2.7.7.102</ecNumber>
    </recommendedName>
</protein>
<evidence type="ECO:0000256" key="1">
    <source>
        <dbReference type="ARBA" id="ARBA00026139"/>
    </source>
</evidence>
<dbReference type="GO" id="GO:0042276">
    <property type="term" value="P:error-prone translesion synthesis"/>
    <property type="evidence" value="ECO:0007669"/>
    <property type="project" value="InterPro"/>
</dbReference>
<comment type="catalytic activity">
    <reaction evidence="2">
        <text>ssDNA + n NTP = ssDNA/pppN(pN)n-1 hybrid + (n-1) diphosphate.</text>
        <dbReference type="EC" id="2.7.7.102"/>
    </reaction>
</comment>
<dbReference type="GO" id="GO:0005634">
    <property type="term" value="C:nucleus"/>
    <property type="evidence" value="ECO:0007669"/>
    <property type="project" value="TreeGrafter"/>
</dbReference>
<evidence type="ECO:0000313" key="6">
    <source>
        <dbReference type="Proteomes" id="UP001485043"/>
    </source>
</evidence>
<dbReference type="AlphaFoldDB" id="A0AAW1SMN5"/>
<sequence>MAASYGRFWDQYELLNPLERHHYEIIREGLPCHLYLDLEYQVAYNPTADGDGMIQQLLRCIRSALKDMFGLELDHSWVYELDSSSSTKFSRHLIIRIPGMAFCSNIHAGCLVARALEIAASDGESLPDLQIHQDPDGKQASFVDTGVYTRNRAMRLIHSSKAGKTSTLQNTGRFGGASKTSHEMFIRTLICNAGGLVGVRSWVVWQAEGLLLFNMKGTRWCGNVQREHRSNGIFFVIDLQASHKIAGISDCQWSRATLPWGSLLHPGA</sequence>
<gene>
    <name evidence="5" type="ORF">WJX84_003322</name>
</gene>
<evidence type="ECO:0000313" key="5">
    <source>
        <dbReference type="EMBL" id="KAK9847912.1"/>
    </source>
</evidence>
<dbReference type="EC" id="2.7.7.102" evidence="3"/>